<sequence>MPVLEDFSKPDVIFSQRVELKAGVDPNEFLKAFTESLSGASTDLGHDSRFNLGRADSIRLLLRRACPVFYKAVHAKYTEEEVSRKPDLTLVNCGLAIQRAYNNSDNPKVLSSAVYNVYLL</sequence>
<keyword evidence="2" id="KW-1185">Reference proteome</keyword>
<dbReference type="EMBL" id="LGRX02009739">
    <property type="protein sequence ID" value="KAK3271445.1"/>
    <property type="molecule type" value="Genomic_DNA"/>
</dbReference>
<dbReference type="Proteomes" id="UP001190700">
    <property type="component" value="Unassembled WGS sequence"/>
</dbReference>
<evidence type="ECO:0000313" key="2">
    <source>
        <dbReference type="Proteomes" id="UP001190700"/>
    </source>
</evidence>
<protein>
    <submittedName>
        <fullName evidence="1">Uncharacterized protein</fullName>
    </submittedName>
</protein>
<name>A0AAE0L4I7_9CHLO</name>
<evidence type="ECO:0000313" key="1">
    <source>
        <dbReference type="EMBL" id="KAK3271445.1"/>
    </source>
</evidence>
<proteinExistence type="predicted"/>
<dbReference type="AlphaFoldDB" id="A0AAE0L4I7"/>
<gene>
    <name evidence="1" type="ORF">CYMTET_20203</name>
</gene>
<accession>A0AAE0L4I7</accession>
<comment type="caution">
    <text evidence="1">The sequence shown here is derived from an EMBL/GenBank/DDBJ whole genome shotgun (WGS) entry which is preliminary data.</text>
</comment>
<reference evidence="1 2" key="1">
    <citation type="journal article" date="2015" name="Genome Biol. Evol.">
        <title>Comparative Genomics of a Bacterivorous Green Alga Reveals Evolutionary Causalities and Consequences of Phago-Mixotrophic Mode of Nutrition.</title>
        <authorList>
            <person name="Burns J.A."/>
            <person name="Paasch A."/>
            <person name="Narechania A."/>
            <person name="Kim E."/>
        </authorList>
    </citation>
    <scope>NUCLEOTIDE SEQUENCE [LARGE SCALE GENOMIC DNA]</scope>
    <source>
        <strain evidence="1 2">PLY_AMNH</strain>
    </source>
</reference>
<organism evidence="1 2">
    <name type="scientific">Cymbomonas tetramitiformis</name>
    <dbReference type="NCBI Taxonomy" id="36881"/>
    <lineage>
        <taxon>Eukaryota</taxon>
        <taxon>Viridiplantae</taxon>
        <taxon>Chlorophyta</taxon>
        <taxon>Pyramimonadophyceae</taxon>
        <taxon>Pyramimonadales</taxon>
        <taxon>Pyramimonadaceae</taxon>
        <taxon>Cymbomonas</taxon>
    </lineage>
</organism>